<feature type="binding site" evidence="9">
    <location>
        <position position="90"/>
    </location>
    <ligand>
        <name>Mg(2+)</name>
        <dbReference type="ChEBI" id="CHEBI:18420"/>
        <label>2</label>
    </ligand>
</feature>
<keyword evidence="6 9" id="KW-0479">Metal-binding</keyword>
<dbReference type="PROSITE" id="PS00630">
    <property type="entry name" value="IMP_2"/>
    <property type="match status" value="1"/>
</dbReference>
<dbReference type="InterPro" id="IPR033942">
    <property type="entry name" value="IMPase"/>
</dbReference>
<dbReference type="AlphaFoldDB" id="A0A212PWY5"/>
<evidence type="ECO:0000256" key="7">
    <source>
        <dbReference type="ARBA" id="ARBA00022801"/>
    </source>
</evidence>
<comment type="catalytic activity">
    <reaction evidence="1 10">
        <text>a myo-inositol phosphate + H2O = myo-inositol + phosphate</text>
        <dbReference type="Rhea" id="RHEA:24056"/>
        <dbReference type="ChEBI" id="CHEBI:15377"/>
        <dbReference type="ChEBI" id="CHEBI:17268"/>
        <dbReference type="ChEBI" id="CHEBI:43474"/>
        <dbReference type="ChEBI" id="CHEBI:84139"/>
        <dbReference type="EC" id="3.1.3.25"/>
    </reaction>
</comment>
<dbReference type="InterPro" id="IPR020550">
    <property type="entry name" value="Inositol_monophosphatase_CS"/>
</dbReference>
<dbReference type="GO" id="GO:0006020">
    <property type="term" value="P:inositol metabolic process"/>
    <property type="evidence" value="ECO:0007669"/>
    <property type="project" value="TreeGrafter"/>
</dbReference>
<dbReference type="EMBL" id="FYEH01000001">
    <property type="protein sequence ID" value="SNB51554.1"/>
    <property type="molecule type" value="Genomic_DNA"/>
</dbReference>
<evidence type="ECO:0000313" key="12">
    <source>
        <dbReference type="Proteomes" id="UP000197065"/>
    </source>
</evidence>
<protein>
    <recommendedName>
        <fullName evidence="5 10">Inositol-1-monophosphatase</fullName>
        <ecNumber evidence="4 10">3.1.3.25</ecNumber>
    </recommendedName>
</protein>
<evidence type="ECO:0000256" key="6">
    <source>
        <dbReference type="ARBA" id="ARBA00022723"/>
    </source>
</evidence>
<feature type="binding site" evidence="9">
    <location>
        <position position="109"/>
    </location>
    <ligand>
        <name>Mg(2+)</name>
        <dbReference type="ChEBI" id="CHEBI:18420"/>
        <label>1</label>
        <note>catalytic</note>
    </ligand>
</feature>
<dbReference type="PRINTS" id="PR01959">
    <property type="entry name" value="SBIMPHPHTASE"/>
</dbReference>
<gene>
    <name evidence="11" type="ORF">SAMN07250955_10198</name>
</gene>
<name>A0A212PWY5_9PROT</name>
<organism evidence="11 12">
    <name type="scientific">Arboricoccus pini</name>
    <dbReference type="NCBI Taxonomy" id="1963835"/>
    <lineage>
        <taxon>Bacteria</taxon>
        <taxon>Pseudomonadati</taxon>
        <taxon>Pseudomonadota</taxon>
        <taxon>Alphaproteobacteria</taxon>
        <taxon>Geminicoccales</taxon>
        <taxon>Geminicoccaceae</taxon>
        <taxon>Arboricoccus</taxon>
    </lineage>
</organism>
<evidence type="ECO:0000256" key="8">
    <source>
        <dbReference type="ARBA" id="ARBA00022842"/>
    </source>
</evidence>
<keyword evidence="12" id="KW-1185">Reference proteome</keyword>
<evidence type="ECO:0000256" key="2">
    <source>
        <dbReference type="ARBA" id="ARBA00001946"/>
    </source>
</evidence>
<dbReference type="Proteomes" id="UP000197065">
    <property type="component" value="Unassembled WGS sequence"/>
</dbReference>
<evidence type="ECO:0000256" key="3">
    <source>
        <dbReference type="ARBA" id="ARBA00009759"/>
    </source>
</evidence>
<accession>A0A212PWY5</accession>
<dbReference type="CDD" id="cd01639">
    <property type="entry name" value="IMPase"/>
    <property type="match status" value="1"/>
</dbReference>
<dbReference type="PANTHER" id="PTHR20854">
    <property type="entry name" value="INOSITOL MONOPHOSPHATASE"/>
    <property type="match status" value="1"/>
</dbReference>
<reference evidence="11 12" key="1">
    <citation type="submission" date="2017-06" db="EMBL/GenBank/DDBJ databases">
        <authorList>
            <person name="Kim H.J."/>
            <person name="Triplett B.A."/>
        </authorList>
    </citation>
    <scope>NUCLEOTIDE SEQUENCE [LARGE SCALE GENOMIC DNA]</scope>
    <source>
        <strain evidence="11 12">B29T1</strain>
    </source>
</reference>
<dbReference type="GO" id="GO:0007165">
    <property type="term" value="P:signal transduction"/>
    <property type="evidence" value="ECO:0007669"/>
    <property type="project" value="TreeGrafter"/>
</dbReference>
<evidence type="ECO:0000313" key="11">
    <source>
        <dbReference type="EMBL" id="SNB51554.1"/>
    </source>
</evidence>
<feature type="binding site" evidence="9">
    <location>
        <position position="107"/>
    </location>
    <ligand>
        <name>Mg(2+)</name>
        <dbReference type="ChEBI" id="CHEBI:18420"/>
        <label>1</label>
        <note>catalytic</note>
    </ligand>
</feature>
<dbReference type="PROSITE" id="PS00629">
    <property type="entry name" value="IMP_1"/>
    <property type="match status" value="1"/>
</dbReference>
<dbReference type="InterPro" id="IPR020583">
    <property type="entry name" value="Inositol_monoP_metal-BS"/>
</dbReference>
<comment type="similarity">
    <text evidence="3 10">Belongs to the inositol monophosphatase superfamily.</text>
</comment>
<dbReference type="GO" id="GO:0046872">
    <property type="term" value="F:metal ion binding"/>
    <property type="evidence" value="ECO:0007669"/>
    <property type="project" value="UniProtKB-KW"/>
</dbReference>
<keyword evidence="7 10" id="KW-0378">Hydrolase</keyword>
<dbReference type="FunFam" id="3.30.540.10:FF:000003">
    <property type="entry name" value="Inositol-1-monophosphatase"/>
    <property type="match status" value="1"/>
</dbReference>
<comment type="cofactor">
    <cofactor evidence="2 9 10">
        <name>Mg(2+)</name>
        <dbReference type="ChEBI" id="CHEBI:18420"/>
    </cofactor>
</comment>
<evidence type="ECO:0000256" key="9">
    <source>
        <dbReference type="PIRSR" id="PIRSR600760-2"/>
    </source>
</evidence>
<dbReference type="SUPFAM" id="SSF56655">
    <property type="entry name" value="Carbohydrate phosphatase"/>
    <property type="match status" value="1"/>
</dbReference>
<evidence type="ECO:0000256" key="4">
    <source>
        <dbReference type="ARBA" id="ARBA00013106"/>
    </source>
</evidence>
<evidence type="ECO:0000256" key="1">
    <source>
        <dbReference type="ARBA" id="ARBA00001033"/>
    </source>
</evidence>
<dbReference type="Gene3D" id="3.40.190.80">
    <property type="match status" value="1"/>
</dbReference>
<evidence type="ECO:0000256" key="10">
    <source>
        <dbReference type="RuleBase" id="RU364068"/>
    </source>
</evidence>
<dbReference type="InterPro" id="IPR022337">
    <property type="entry name" value="Inositol_monophosphatase_SuhB"/>
</dbReference>
<dbReference type="InterPro" id="IPR000760">
    <property type="entry name" value="Inositol_monophosphatase-like"/>
</dbReference>
<keyword evidence="8 9" id="KW-0460">Magnesium</keyword>
<dbReference type="Gene3D" id="3.30.540.10">
    <property type="entry name" value="Fructose-1,6-Bisphosphatase, subunit A, domain 1"/>
    <property type="match status" value="1"/>
</dbReference>
<dbReference type="GO" id="GO:0046854">
    <property type="term" value="P:phosphatidylinositol phosphate biosynthetic process"/>
    <property type="evidence" value="ECO:0007669"/>
    <property type="project" value="InterPro"/>
</dbReference>
<dbReference type="Pfam" id="PF00459">
    <property type="entry name" value="Inositol_P"/>
    <property type="match status" value="1"/>
</dbReference>
<dbReference type="GO" id="GO:0008934">
    <property type="term" value="F:inositol monophosphate 1-phosphatase activity"/>
    <property type="evidence" value="ECO:0007669"/>
    <property type="project" value="InterPro"/>
</dbReference>
<feature type="binding site" evidence="9">
    <location>
        <position position="236"/>
    </location>
    <ligand>
        <name>Mg(2+)</name>
        <dbReference type="ChEBI" id="CHEBI:18420"/>
        <label>1</label>
        <note>catalytic</note>
    </ligand>
</feature>
<proteinExistence type="inferred from homology"/>
<feature type="binding site" evidence="9">
    <location>
        <position position="110"/>
    </location>
    <ligand>
        <name>Mg(2+)</name>
        <dbReference type="ChEBI" id="CHEBI:18420"/>
        <label>1</label>
        <note>catalytic</note>
    </ligand>
</feature>
<dbReference type="PANTHER" id="PTHR20854:SF4">
    <property type="entry name" value="INOSITOL-1-MONOPHOSPHATASE-RELATED"/>
    <property type="match status" value="1"/>
</dbReference>
<evidence type="ECO:0000256" key="5">
    <source>
        <dbReference type="ARBA" id="ARBA00019784"/>
    </source>
</evidence>
<sequence>MAELCLSPALPLFQPIEIRPMPLPSANLNIMIRAARAAARSLVRDFNEVEQLQVSVKGPGDFVSRADQAAEKIIVTELQRARPDYGFLLEEGGTIEGASRHNRFIVDPLDGTSNFLHGHPHWAISIGLEQHGEVTAGLVYDPIKDEMFTAEKGKGTYLNERRLRVSRRKEMNEAMVACGLPVLNWKAREKGFSQQMEKVADEVAGLRRNGAAALDLAWIAAGRFEAFWEYGLKPWDLAGGLILVREAGGRVGRLEGDDEMWEPGTIVAGNPDIYDKMRHLLEPVTPGL</sequence>
<dbReference type="PRINTS" id="PR00377">
    <property type="entry name" value="IMPHPHTASES"/>
</dbReference>
<dbReference type="EC" id="3.1.3.25" evidence="4 10"/>